<comment type="caution">
    <text evidence="1">The sequence shown here is derived from an EMBL/GenBank/DDBJ whole genome shotgun (WGS) entry which is preliminary data.</text>
</comment>
<dbReference type="Proteomes" id="UP000569329">
    <property type="component" value="Unassembled WGS sequence"/>
</dbReference>
<evidence type="ECO:0000313" key="2">
    <source>
        <dbReference type="Proteomes" id="UP000569329"/>
    </source>
</evidence>
<dbReference type="AlphaFoldDB" id="A0A839DTK6"/>
<keyword evidence="1" id="KW-0687">Ribonucleoprotein</keyword>
<protein>
    <submittedName>
        <fullName evidence="1">Ribosomal protein L37AE/L43A</fullName>
    </submittedName>
</protein>
<reference evidence="1 2" key="1">
    <citation type="submission" date="2020-07" db="EMBL/GenBank/DDBJ databases">
        <title>Sequencing the genomes of 1000 actinobacteria strains.</title>
        <authorList>
            <person name="Klenk H.-P."/>
        </authorList>
    </citation>
    <scope>NUCLEOTIDE SEQUENCE [LARGE SCALE GENOMIC DNA]</scope>
    <source>
        <strain evidence="1 2">DSM 45975</strain>
    </source>
</reference>
<dbReference type="RefSeq" id="WP_182544504.1">
    <property type="nucleotide sequence ID" value="NZ_JACGWZ010000003.1"/>
</dbReference>
<proteinExistence type="predicted"/>
<dbReference type="EMBL" id="JACGWZ010000003">
    <property type="protein sequence ID" value="MBA8825302.1"/>
    <property type="molecule type" value="Genomic_DNA"/>
</dbReference>
<dbReference type="GO" id="GO:0005840">
    <property type="term" value="C:ribosome"/>
    <property type="evidence" value="ECO:0007669"/>
    <property type="project" value="UniProtKB-KW"/>
</dbReference>
<name>A0A839DTK6_9PSEU</name>
<sequence>MPRKTTRRKGPPVLHFPKPSCSLCHRETVERAGRFRCRSCGCSWDADTAHLYPGEWDATEQEVA</sequence>
<evidence type="ECO:0000313" key="1">
    <source>
        <dbReference type="EMBL" id="MBA8825302.1"/>
    </source>
</evidence>
<keyword evidence="1" id="KW-0689">Ribosomal protein</keyword>
<gene>
    <name evidence="1" type="ORF">FHX42_002653</name>
</gene>
<accession>A0A839DTK6</accession>
<keyword evidence="2" id="KW-1185">Reference proteome</keyword>
<organism evidence="1 2">
    <name type="scientific">Halosaccharopolyspora lacisalsi</name>
    <dbReference type="NCBI Taxonomy" id="1000566"/>
    <lineage>
        <taxon>Bacteria</taxon>
        <taxon>Bacillati</taxon>
        <taxon>Actinomycetota</taxon>
        <taxon>Actinomycetes</taxon>
        <taxon>Pseudonocardiales</taxon>
        <taxon>Pseudonocardiaceae</taxon>
        <taxon>Halosaccharopolyspora</taxon>
    </lineage>
</organism>